<organism evidence="1 2">
    <name type="scientific">Nezara viridula</name>
    <name type="common">Southern green stink bug</name>
    <name type="synonym">Cimex viridulus</name>
    <dbReference type="NCBI Taxonomy" id="85310"/>
    <lineage>
        <taxon>Eukaryota</taxon>
        <taxon>Metazoa</taxon>
        <taxon>Ecdysozoa</taxon>
        <taxon>Arthropoda</taxon>
        <taxon>Hexapoda</taxon>
        <taxon>Insecta</taxon>
        <taxon>Pterygota</taxon>
        <taxon>Neoptera</taxon>
        <taxon>Paraneoptera</taxon>
        <taxon>Hemiptera</taxon>
        <taxon>Heteroptera</taxon>
        <taxon>Panheteroptera</taxon>
        <taxon>Pentatomomorpha</taxon>
        <taxon>Pentatomoidea</taxon>
        <taxon>Pentatomidae</taxon>
        <taxon>Pentatominae</taxon>
        <taxon>Nezara</taxon>
    </lineage>
</organism>
<reference evidence="1" key="1">
    <citation type="submission" date="2022-01" db="EMBL/GenBank/DDBJ databases">
        <authorList>
            <person name="King R."/>
        </authorList>
    </citation>
    <scope>NUCLEOTIDE SEQUENCE</scope>
</reference>
<proteinExistence type="predicted"/>
<gene>
    <name evidence="1" type="ORF">NEZAVI_LOCUS13583</name>
</gene>
<evidence type="ECO:0000313" key="2">
    <source>
        <dbReference type="Proteomes" id="UP001152798"/>
    </source>
</evidence>
<accession>A0A9P0HNW1</accession>
<evidence type="ECO:0000313" key="1">
    <source>
        <dbReference type="EMBL" id="CAH1405350.1"/>
    </source>
</evidence>
<sequence>MMDKMKFYAMLGLTKRRTFNLNENKIAVLRSLRCANPNPGREYYKRQHRPLIGGPLYCLRHKHSNVFEIVILPGVRVQTREGPPILGSISYTADLREATCGGALAKISSGFQQPTKLAH</sequence>
<dbReference type="EMBL" id="OV725082">
    <property type="protein sequence ID" value="CAH1405350.1"/>
    <property type="molecule type" value="Genomic_DNA"/>
</dbReference>
<dbReference type="Proteomes" id="UP001152798">
    <property type="component" value="Chromosome 6"/>
</dbReference>
<name>A0A9P0HNW1_NEZVI</name>
<dbReference type="AlphaFoldDB" id="A0A9P0HNW1"/>
<keyword evidence="2" id="KW-1185">Reference proteome</keyword>
<protein>
    <submittedName>
        <fullName evidence="1">Uncharacterized protein</fullName>
    </submittedName>
</protein>